<dbReference type="EMBL" id="CYHE01000003">
    <property type="protein sequence ID" value="CUA94540.1"/>
    <property type="molecule type" value="Genomic_DNA"/>
</dbReference>
<evidence type="ECO:0000313" key="2">
    <source>
        <dbReference type="Proteomes" id="UP000183900"/>
    </source>
</evidence>
<dbReference type="Proteomes" id="UP000183900">
    <property type="component" value="Unassembled WGS sequence"/>
</dbReference>
<reference evidence="2" key="1">
    <citation type="submission" date="2015-08" db="EMBL/GenBank/DDBJ databases">
        <authorList>
            <person name="Varghese N."/>
        </authorList>
    </citation>
    <scope>NUCLEOTIDE SEQUENCE [LARGE SCALE GENOMIC DNA]</scope>
    <source>
        <strain evidence="2">DSM 23407</strain>
    </source>
</reference>
<sequence>MGLIFPSVVEFQPRVLMWRGQERGCPLSVCLLICVILGREISILVSFAATR</sequence>
<keyword evidence="2" id="KW-1185">Reference proteome</keyword>
<protein>
    <submittedName>
        <fullName evidence="1">Uncharacterized protein</fullName>
    </submittedName>
</protein>
<proteinExistence type="predicted"/>
<gene>
    <name evidence="1" type="ORF">Ga0061067_103214</name>
</gene>
<accession>A0A0K6HUG0</accession>
<name>A0A0K6HUG0_9HYPH</name>
<dbReference type="AlphaFoldDB" id="A0A0K6HUG0"/>
<organism evidence="1 2">
    <name type="scientific">Pannonibacter indicus</name>
    <dbReference type="NCBI Taxonomy" id="466044"/>
    <lineage>
        <taxon>Bacteria</taxon>
        <taxon>Pseudomonadati</taxon>
        <taxon>Pseudomonadota</taxon>
        <taxon>Alphaproteobacteria</taxon>
        <taxon>Hyphomicrobiales</taxon>
        <taxon>Stappiaceae</taxon>
        <taxon>Pannonibacter</taxon>
    </lineage>
</organism>
<evidence type="ECO:0000313" key="1">
    <source>
        <dbReference type="EMBL" id="CUA94540.1"/>
    </source>
</evidence>